<evidence type="ECO:0000259" key="3">
    <source>
        <dbReference type="Pfam" id="PF01370"/>
    </source>
</evidence>
<dbReference type="Gene3D" id="3.40.50.720">
    <property type="entry name" value="NAD(P)-binding Rossmann-like Domain"/>
    <property type="match status" value="1"/>
</dbReference>
<dbReference type="PANTHER" id="PTHR10366">
    <property type="entry name" value="NAD DEPENDENT EPIMERASE/DEHYDRATASE"/>
    <property type="match status" value="1"/>
</dbReference>
<protein>
    <submittedName>
        <fullName evidence="4">Aldehyde reductase ii</fullName>
    </submittedName>
</protein>
<dbReference type="InterPro" id="IPR001509">
    <property type="entry name" value="Epimerase_deHydtase"/>
</dbReference>
<proteinExistence type="inferred from homology"/>
<keyword evidence="1" id="KW-0560">Oxidoreductase</keyword>
<evidence type="ECO:0000256" key="1">
    <source>
        <dbReference type="ARBA" id="ARBA00023002"/>
    </source>
</evidence>
<dbReference type="InterPro" id="IPR050425">
    <property type="entry name" value="NAD(P)_dehydrat-like"/>
</dbReference>
<dbReference type="SUPFAM" id="SSF51735">
    <property type="entry name" value="NAD(P)-binding Rossmann-fold domains"/>
    <property type="match status" value="1"/>
</dbReference>
<accession>A0A8H6NAJ5</accession>
<dbReference type="GO" id="GO:0016616">
    <property type="term" value="F:oxidoreductase activity, acting on the CH-OH group of donors, NAD or NADP as acceptor"/>
    <property type="evidence" value="ECO:0007669"/>
    <property type="project" value="TreeGrafter"/>
</dbReference>
<sequence length="357" mass="39857">MAKLSALPKGSTVLVTGANGYIGSQVVNSLLEQGIRVRGTVRSPKPWLDELFQGKYGKDQYESIVLTNFEDEEQISKAFDGVSGIAHVASDVSFDQDPEKVIPWVVKATENLLRIAVKFPSIKRVVLTSSSTAASFPETNKKGIVVTEESWNEAAVKGAWDPNTPAELKSLIVYGASKTEGERAAWKWYNENKPGYVFSTILPNCNVRYPATPLLSWMRTDNLQWGEILHPEIKGSTMSWVRNLLKGDGSLFSFFTPQYFVDVVDIARLHAIALLGDEFESQRIFGFAEAVNRSDVFKTLKELRPENKLIPEPDENEGRDLSEVPPAKKAEQLLRDYYGQKGWVGYKESIEAGIRGY</sequence>
<comment type="caution">
    <text evidence="4">The sequence shown here is derived from an EMBL/GenBank/DDBJ whole genome shotgun (WGS) entry which is preliminary data.</text>
</comment>
<comment type="similarity">
    <text evidence="2">Belongs to the NAD(P)-dependent epimerase/dehydratase family. Dihydroflavonol-4-reductase subfamily.</text>
</comment>
<evidence type="ECO:0000256" key="2">
    <source>
        <dbReference type="ARBA" id="ARBA00023445"/>
    </source>
</evidence>
<evidence type="ECO:0000313" key="4">
    <source>
        <dbReference type="EMBL" id="KAF6825693.1"/>
    </source>
</evidence>
<dbReference type="Proteomes" id="UP000654918">
    <property type="component" value="Unassembled WGS sequence"/>
</dbReference>
<gene>
    <name evidence="4" type="ORF">CPLU01_10116</name>
</gene>
<feature type="domain" description="NAD-dependent epimerase/dehydratase" evidence="3">
    <location>
        <begin position="13"/>
        <end position="193"/>
    </location>
</feature>
<evidence type="ECO:0000313" key="5">
    <source>
        <dbReference type="Proteomes" id="UP000654918"/>
    </source>
</evidence>
<dbReference type="AlphaFoldDB" id="A0A8H6NAJ5"/>
<reference evidence="4" key="1">
    <citation type="journal article" date="2020" name="Phytopathology">
        <title>Genome Sequence Resources of Colletotrichum truncatum, C. plurivorum, C. musicola, and C. sojae: Four Species Pathogenic to Soybean (Glycine max).</title>
        <authorList>
            <person name="Rogerio F."/>
            <person name="Boufleur T.R."/>
            <person name="Ciampi-Guillardi M."/>
            <person name="Sukno S.A."/>
            <person name="Thon M.R."/>
            <person name="Massola Junior N.S."/>
            <person name="Baroncelli R."/>
        </authorList>
    </citation>
    <scope>NUCLEOTIDE SEQUENCE</scope>
    <source>
        <strain evidence="4">LFN00145</strain>
    </source>
</reference>
<dbReference type="PANTHER" id="PTHR10366:SF562">
    <property type="entry name" value="ALDEHYDE REDUCTASE II (AFU_ORTHOLOGUE AFUA_1G11360)"/>
    <property type="match status" value="1"/>
</dbReference>
<dbReference type="EMBL" id="WIGO01000168">
    <property type="protein sequence ID" value="KAF6825693.1"/>
    <property type="molecule type" value="Genomic_DNA"/>
</dbReference>
<keyword evidence="5" id="KW-1185">Reference proteome</keyword>
<name>A0A8H6NAJ5_9PEZI</name>
<organism evidence="4 5">
    <name type="scientific">Colletotrichum plurivorum</name>
    <dbReference type="NCBI Taxonomy" id="2175906"/>
    <lineage>
        <taxon>Eukaryota</taxon>
        <taxon>Fungi</taxon>
        <taxon>Dikarya</taxon>
        <taxon>Ascomycota</taxon>
        <taxon>Pezizomycotina</taxon>
        <taxon>Sordariomycetes</taxon>
        <taxon>Hypocreomycetidae</taxon>
        <taxon>Glomerellales</taxon>
        <taxon>Glomerellaceae</taxon>
        <taxon>Colletotrichum</taxon>
        <taxon>Colletotrichum orchidearum species complex</taxon>
    </lineage>
</organism>
<dbReference type="Pfam" id="PF01370">
    <property type="entry name" value="Epimerase"/>
    <property type="match status" value="1"/>
</dbReference>
<dbReference type="InterPro" id="IPR036291">
    <property type="entry name" value="NAD(P)-bd_dom_sf"/>
</dbReference>